<dbReference type="InterPro" id="IPR013762">
    <property type="entry name" value="Integrase-like_cat_sf"/>
</dbReference>
<evidence type="ECO:0000256" key="4">
    <source>
        <dbReference type="PROSITE-ProRule" id="PRU01248"/>
    </source>
</evidence>
<dbReference type="OrthoDB" id="1822491at2"/>
<accession>A0A0U3GEL2</accession>
<evidence type="ECO:0000259" key="7">
    <source>
        <dbReference type="PROSITE" id="PS51900"/>
    </source>
</evidence>
<dbReference type="PANTHER" id="PTHR30349:SF64">
    <property type="entry name" value="PROPHAGE INTEGRASE INTD-RELATED"/>
    <property type="match status" value="1"/>
</dbReference>
<dbReference type="InterPro" id="IPR002104">
    <property type="entry name" value="Integrase_catalytic"/>
</dbReference>
<proteinExistence type="inferred from homology"/>
<feature type="compositionally biased region" description="Basic and acidic residues" evidence="5">
    <location>
        <begin position="20"/>
        <end position="36"/>
    </location>
</feature>
<feature type="domain" description="Tyr recombinase" evidence="6">
    <location>
        <begin position="174"/>
        <end position="360"/>
    </location>
</feature>
<feature type="domain" description="Core-binding (CB)" evidence="7">
    <location>
        <begin position="62"/>
        <end position="152"/>
    </location>
</feature>
<evidence type="ECO:0000313" key="8">
    <source>
        <dbReference type="EMBL" id="ALU38462.1"/>
    </source>
</evidence>
<dbReference type="Gene3D" id="1.10.150.130">
    <property type="match status" value="1"/>
</dbReference>
<organism evidence="8 10">
    <name type="scientific">Kocuria flava</name>
    <dbReference type="NCBI Taxonomy" id="446860"/>
    <lineage>
        <taxon>Bacteria</taxon>
        <taxon>Bacillati</taxon>
        <taxon>Actinomycetota</taxon>
        <taxon>Actinomycetes</taxon>
        <taxon>Micrococcales</taxon>
        <taxon>Micrococcaceae</taxon>
        <taxon>Kocuria</taxon>
    </lineage>
</organism>
<keyword evidence="2 4" id="KW-0238">DNA-binding</keyword>
<dbReference type="InterPro" id="IPR011010">
    <property type="entry name" value="DNA_brk_join_enz"/>
</dbReference>
<dbReference type="STRING" id="446860.AS188_00405"/>
<evidence type="ECO:0000256" key="1">
    <source>
        <dbReference type="ARBA" id="ARBA00008857"/>
    </source>
</evidence>
<reference evidence="9 11" key="2">
    <citation type="submission" date="2019-07" db="EMBL/GenBank/DDBJ databases">
        <title>Whole genome shotgun sequence of Kocuria flava NBRC 107626.</title>
        <authorList>
            <person name="Hosoyama A."/>
            <person name="Uohara A."/>
            <person name="Ohji S."/>
            <person name="Ichikawa N."/>
        </authorList>
    </citation>
    <scope>NUCLEOTIDE SEQUENCE [LARGE SCALE GENOMIC DNA]</scope>
    <source>
        <strain evidence="9 11">NBRC 107626</strain>
    </source>
</reference>
<dbReference type="AlphaFoldDB" id="A0A0U3GEL2"/>
<gene>
    <name evidence="8" type="ORF">AS188_00405</name>
    <name evidence="9" type="ORF">KFL01_24140</name>
</gene>
<dbReference type="InterPro" id="IPR044068">
    <property type="entry name" value="CB"/>
</dbReference>
<dbReference type="InterPro" id="IPR010998">
    <property type="entry name" value="Integrase_recombinase_N"/>
</dbReference>
<evidence type="ECO:0000313" key="9">
    <source>
        <dbReference type="EMBL" id="GEO93108.1"/>
    </source>
</evidence>
<keyword evidence="3" id="KW-0233">DNA recombination</keyword>
<dbReference type="InterPro" id="IPR050090">
    <property type="entry name" value="Tyrosine_recombinase_XerCD"/>
</dbReference>
<evidence type="ECO:0000259" key="6">
    <source>
        <dbReference type="PROSITE" id="PS51898"/>
    </source>
</evidence>
<evidence type="ECO:0000256" key="2">
    <source>
        <dbReference type="ARBA" id="ARBA00023125"/>
    </source>
</evidence>
<dbReference type="GO" id="GO:0003677">
    <property type="term" value="F:DNA binding"/>
    <property type="evidence" value="ECO:0007669"/>
    <property type="project" value="UniProtKB-UniRule"/>
</dbReference>
<dbReference type="Proteomes" id="UP000057181">
    <property type="component" value="Chromosome"/>
</dbReference>
<evidence type="ECO:0000256" key="5">
    <source>
        <dbReference type="SAM" id="MobiDB-lite"/>
    </source>
</evidence>
<dbReference type="KEGG" id="kfv:AS188_00405"/>
<dbReference type="EMBL" id="CP013254">
    <property type="protein sequence ID" value="ALU38462.1"/>
    <property type="molecule type" value="Genomic_DNA"/>
</dbReference>
<protein>
    <submittedName>
        <fullName evidence="8">Integrase</fullName>
    </submittedName>
</protein>
<sequence>MASIESYETKAGRRYRVRFRKPDHSEGSKRGFKTRRDAQAYASALETSKNRGEYVDASAGRVTVGELGPEWVERKRVLKPSSFRPLEAAWRNHVEPEWGRRPVASIRTTEVQAWVTRLSTGDERAVPPLRPKSATTVVRAYGVLAGILDDAVKDRRLSVNPARGVSDLPRKRRKPHVYLSHELVHAVADASKHPALVLVLAYCGLRWGEAVALRVGDVDMLARRLHVHRNAVELGGRIHEGTPKGHKARSVPFPRFLGELLRDQVAGKGPDDLLFPGPDGAHMRSARVHKDNHSWFAAALEAAGAPRITPHDLRHTAAAFAVSAGANVKAVQRMLGHSSAAMTLDVYADLFDEDLNAVADALDHAVSGAVVSRMRPRDARQA</sequence>
<name>A0A0U3GEL2_9MICC</name>
<dbReference type="RefSeq" id="WP_058857176.1">
    <property type="nucleotide sequence ID" value="NZ_BJZR01000084.1"/>
</dbReference>
<feature type="region of interest" description="Disordered" evidence="5">
    <location>
        <begin position="15"/>
        <end position="36"/>
    </location>
</feature>
<dbReference type="Gene3D" id="1.10.443.10">
    <property type="entry name" value="Intergrase catalytic core"/>
    <property type="match status" value="1"/>
</dbReference>
<dbReference type="PROSITE" id="PS51898">
    <property type="entry name" value="TYR_RECOMBINASE"/>
    <property type="match status" value="1"/>
</dbReference>
<evidence type="ECO:0000313" key="11">
    <source>
        <dbReference type="Proteomes" id="UP000321155"/>
    </source>
</evidence>
<keyword evidence="11" id="KW-1185">Reference proteome</keyword>
<dbReference type="Pfam" id="PF00589">
    <property type="entry name" value="Phage_integrase"/>
    <property type="match status" value="1"/>
</dbReference>
<dbReference type="Proteomes" id="UP000321155">
    <property type="component" value="Unassembled WGS sequence"/>
</dbReference>
<dbReference type="GO" id="GO:0006310">
    <property type="term" value="P:DNA recombination"/>
    <property type="evidence" value="ECO:0007669"/>
    <property type="project" value="UniProtKB-KW"/>
</dbReference>
<evidence type="ECO:0000313" key="10">
    <source>
        <dbReference type="Proteomes" id="UP000057181"/>
    </source>
</evidence>
<dbReference type="PROSITE" id="PS51900">
    <property type="entry name" value="CB"/>
    <property type="match status" value="1"/>
</dbReference>
<dbReference type="SUPFAM" id="SSF56349">
    <property type="entry name" value="DNA breaking-rejoining enzymes"/>
    <property type="match status" value="1"/>
</dbReference>
<dbReference type="PANTHER" id="PTHR30349">
    <property type="entry name" value="PHAGE INTEGRASE-RELATED"/>
    <property type="match status" value="1"/>
</dbReference>
<comment type="similarity">
    <text evidence="1">Belongs to the 'phage' integrase family.</text>
</comment>
<dbReference type="GO" id="GO:0015074">
    <property type="term" value="P:DNA integration"/>
    <property type="evidence" value="ECO:0007669"/>
    <property type="project" value="InterPro"/>
</dbReference>
<reference evidence="8 10" key="1">
    <citation type="submission" date="2015-11" db="EMBL/GenBank/DDBJ databases">
        <title>Complete Genome Sequence of Kocuria flava strain HO-9041.</title>
        <authorList>
            <person name="Zhou M."/>
            <person name="Dai J."/>
        </authorList>
    </citation>
    <scope>NUCLEOTIDE SEQUENCE [LARGE SCALE GENOMIC DNA]</scope>
    <source>
        <strain evidence="8 10">HO-9041</strain>
    </source>
</reference>
<dbReference type="CDD" id="cd01189">
    <property type="entry name" value="INT_ICEBs1_C_like"/>
    <property type="match status" value="1"/>
</dbReference>
<dbReference type="EMBL" id="BJZR01000084">
    <property type="protein sequence ID" value="GEO93108.1"/>
    <property type="molecule type" value="Genomic_DNA"/>
</dbReference>
<evidence type="ECO:0000256" key="3">
    <source>
        <dbReference type="ARBA" id="ARBA00023172"/>
    </source>
</evidence>